<dbReference type="EMBL" id="SJZJ01000003">
    <property type="protein sequence ID" value="TCJ30613.1"/>
    <property type="molecule type" value="Genomic_DNA"/>
</dbReference>
<evidence type="ECO:0000313" key="3">
    <source>
        <dbReference type="EMBL" id="TCJ30613.1"/>
    </source>
</evidence>
<evidence type="ECO:0000256" key="2">
    <source>
        <dbReference type="SAM" id="Phobius"/>
    </source>
</evidence>
<accession>A0A4R1CGV8</accession>
<comment type="caution">
    <text evidence="3">The sequence shown here is derived from an EMBL/GenBank/DDBJ whole genome shotgun (WGS) entry which is preliminary data.</text>
</comment>
<protein>
    <submittedName>
        <fullName evidence="3">Uncharacterized protein</fullName>
    </submittedName>
</protein>
<dbReference type="AlphaFoldDB" id="A0A4R1CGV8"/>
<sequence length="756" mass="78567">MIRLLAALLAPLVVIAGLVLGLPSHHGEELQRVVGIQADAPQEAPAALREALADSRSSTRSALRSTAARTTATTASSTTDSATPTTLPLGVTMTGLSTAVVPKDKAVIVRGRVVNDSAETWTDINVYACTSGVPITSSHELDHAAQATTDDVVCGRTAVFTTIDSLAPGASAAYRLKVDRDRLGIGDRPGVYWFGVQALGSSAEGRDSVADGTVRTFLPQVGDTAVRPFDRAAFSLVLPIRARTLHTADGRLANADTWARDLAPQGRLSNVLALAASAPAGDATLLVDPAVVEAARQIAAGNPARDLGTATHATDDASADATSDDAPQDDAGKAAAADAESWLRTFTTVAKRLPVLALPYGDLDVAGASHHDTRALTRARQESDAVFADLDVATTPAIVPPNGLLPAEARTQADGATVIVSSTALPEDLAEADAVPSAVTIGDQRVLVANSSLALGGPGPTDGSQALALRQRLLAEGLLRSGEGAVDPALVVLPHDADPGPRITHFFDQLDRPFVRMSGSLTASATAPAIDELAYPAGQLDREIPRSTFAESDHLTDLGQTLDRILPRNDGVGSAAAREALSATSYFARDSSLAAAGLQGTATANLGGAVSWFADRLASVDVAVPRFVILGSTEGPFAMTVTNDLTRSIRLGIRATTSGGLDIRAPRTIDVPASSSRTVNLVAKTTEPGVHSLVLVVTDEDGHPIRKSQDISIRSRDVGWVIWLIMGGGATLLFAAIVMRWRKRLRARSAVPKETP</sequence>
<organism evidence="3 4">
    <name type="scientific">Nocardioides jejuensis</name>
    <dbReference type="NCBI Taxonomy" id="2502782"/>
    <lineage>
        <taxon>Bacteria</taxon>
        <taxon>Bacillati</taxon>
        <taxon>Actinomycetota</taxon>
        <taxon>Actinomycetes</taxon>
        <taxon>Propionibacteriales</taxon>
        <taxon>Nocardioidaceae</taxon>
        <taxon>Nocardioides</taxon>
    </lineage>
</organism>
<feature type="transmembrane region" description="Helical" evidence="2">
    <location>
        <begin position="720"/>
        <end position="739"/>
    </location>
</feature>
<name>A0A4R1CGV8_9ACTN</name>
<feature type="region of interest" description="Disordered" evidence="1">
    <location>
        <begin position="303"/>
        <end position="333"/>
    </location>
</feature>
<gene>
    <name evidence="3" type="ORF">EPD65_03365</name>
</gene>
<feature type="compositionally biased region" description="Low complexity" evidence="1">
    <location>
        <begin position="54"/>
        <end position="87"/>
    </location>
</feature>
<keyword evidence="2" id="KW-0812">Transmembrane</keyword>
<keyword evidence="2" id="KW-1133">Transmembrane helix</keyword>
<keyword evidence="4" id="KW-1185">Reference proteome</keyword>
<evidence type="ECO:0000256" key="1">
    <source>
        <dbReference type="SAM" id="MobiDB-lite"/>
    </source>
</evidence>
<feature type="region of interest" description="Disordered" evidence="1">
    <location>
        <begin position="51"/>
        <end position="87"/>
    </location>
</feature>
<proteinExistence type="predicted"/>
<evidence type="ECO:0000313" key="4">
    <source>
        <dbReference type="Proteomes" id="UP000295453"/>
    </source>
</evidence>
<dbReference type="OrthoDB" id="3797035at2"/>
<dbReference type="Proteomes" id="UP000295453">
    <property type="component" value="Unassembled WGS sequence"/>
</dbReference>
<reference evidence="3 4" key="1">
    <citation type="submission" date="2019-03" db="EMBL/GenBank/DDBJ databases">
        <authorList>
            <person name="Kim M.K.M."/>
        </authorList>
    </citation>
    <scope>NUCLEOTIDE SEQUENCE [LARGE SCALE GENOMIC DNA]</scope>
    <source>
        <strain evidence="3 4">18JY15-6</strain>
    </source>
</reference>
<dbReference type="RefSeq" id="WP_131581738.1">
    <property type="nucleotide sequence ID" value="NZ_SJZJ01000003.1"/>
</dbReference>
<keyword evidence="2" id="KW-0472">Membrane</keyword>